<feature type="non-terminal residue" evidence="2">
    <location>
        <position position="1"/>
    </location>
</feature>
<accession>X0W7C4</accession>
<organism evidence="2">
    <name type="scientific">marine sediment metagenome</name>
    <dbReference type="NCBI Taxonomy" id="412755"/>
    <lineage>
        <taxon>unclassified sequences</taxon>
        <taxon>metagenomes</taxon>
        <taxon>ecological metagenomes</taxon>
    </lineage>
</organism>
<dbReference type="EMBL" id="BARS01032849">
    <property type="protein sequence ID" value="GAG19177.1"/>
    <property type="molecule type" value="Genomic_DNA"/>
</dbReference>
<name>X0W7C4_9ZZZZ</name>
<sequence length="137" mass="16240">YNYYGTIKDKIRYLKRKGEAKMGIEDYIRDIVREKVNERVGQEVSVMKRQTTKEIGDSTRYEMKAHEYRHHRHGEESPDEVEPGRAGVPWNDVEDERLRKELEMAITWMATTHSRTNGAIRARLQKHAEESLMETYV</sequence>
<reference evidence="2" key="1">
    <citation type="journal article" date="2014" name="Front. Microbiol.">
        <title>High frequency of phylogenetically diverse reductive dehalogenase-homologous genes in deep subseafloor sedimentary metagenomes.</title>
        <authorList>
            <person name="Kawai M."/>
            <person name="Futagami T."/>
            <person name="Toyoda A."/>
            <person name="Takaki Y."/>
            <person name="Nishi S."/>
            <person name="Hori S."/>
            <person name="Arai W."/>
            <person name="Tsubouchi T."/>
            <person name="Morono Y."/>
            <person name="Uchiyama I."/>
            <person name="Ito T."/>
            <person name="Fujiyama A."/>
            <person name="Inagaki F."/>
            <person name="Takami H."/>
        </authorList>
    </citation>
    <scope>NUCLEOTIDE SEQUENCE</scope>
    <source>
        <strain evidence="2">Expedition CK06-06</strain>
    </source>
</reference>
<gene>
    <name evidence="2" type="ORF">S01H1_50942</name>
</gene>
<evidence type="ECO:0000313" key="2">
    <source>
        <dbReference type="EMBL" id="GAG19177.1"/>
    </source>
</evidence>
<dbReference type="AlphaFoldDB" id="X0W7C4"/>
<feature type="region of interest" description="Disordered" evidence="1">
    <location>
        <begin position="68"/>
        <end position="89"/>
    </location>
</feature>
<comment type="caution">
    <text evidence="2">The sequence shown here is derived from an EMBL/GenBank/DDBJ whole genome shotgun (WGS) entry which is preliminary data.</text>
</comment>
<evidence type="ECO:0000256" key="1">
    <source>
        <dbReference type="SAM" id="MobiDB-lite"/>
    </source>
</evidence>
<protein>
    <submittedName>
        <fullName evidence="2">Uncharacterized protein</fullName>
    </submittedName>
</protein>
<proteinExistence type="predicted"/>